<accession>A0A918EBN8</accession>
<feature type="region of interest" description="Disordered" evidence="1">
    <location>
        <begin position="82"/>
        <end position="128"/>
    </location>
</feature>
<dbReference type="EMBL" id="BMRG01000001">
    <property type="protein sequence ID" value="GGP34031.1"/>
    <property type="molecule type" value="Genomic_DNA"/>
</dbReference>
<gene>
    <name evidence="2" type="ORF">GCM10010185_00550</name>
</gene>
<reference evidence="2" key="1">
    <citation type="journal article" date="2014" name="Int. J. Syst. Evol. Microbiol.">
        <title>Complete genome sequence of Corynebacterium casei LMG S-19264T (=DSM 44701T), isolated from a smear-ripened cheese.</title>
        <authorList>
            <consortium name="US DOE Joint Genome Institute (JGI-PGF)"/>
            <person name="Walter F."/>
            <person name="Albersmeier A."/>
            <person name="Kalinowski J."/>
            <person name="Ruckert C."/>
        </authorList>
    </citation>
    <scope>NUCLEOTIDE SEQUENCE</scope>
    <source>
        <strain evidence="2">JCM 3313</strain>
    </source>
</reference>
<comment type="caution">
    <text evidence="2">The sequence shown here is derived from an EMBL/GenBank/DDBJ whole genome shotgun (WGS) entry which is preliminary data.</text>
</comment>
<protein>
    <submittedName>
        <fullName evidence="2">Uncharacterized protein</fullName>
    </submittedName>
</protein>
<evidence type="ECO:0000313" key="3">
    <source>
        <dbReference type="Proteomes" id="UP000639606"/>
    </source>
</evidence>
<dbReference type="AlphaFoldDB" id="A0A918EBN8"/>
<dbReference type="Proteomes" id="UP000639606">
    <property type="component" value="Unassembled WGS sequence"/>
</dbReference>
<evidence type="ECO:0000256" key="1">
    <source>
        <dbReference type="SAM" id="MobiDB-lite"/>
    </source>
</evidence>
<name>A0A918EBN8_9PSEU</name>
<organism evidence="2 3">
    <name type="scientific">Saccharothrix coeruleofusca</name>
    <dbReference type="NCBI Taxonomy" id="33919"/>
    <lineage>
        <taxon>Bacteria</taxon>
        <taxon>Bacillati</taxon>
        <taxon>Actinomycetota</taxon>
        <taxon>Actinomycetes</taxon>
        <taxon>Pseudonocardiales</taxon>
        <taxon>Pseudonocardiaceae</taxon>
        <taxon>Saccharothrix</taxon>
    </lineage>
</organism>
<evidence type="ECO:0000313" key="2">
    <source>
        <dbReference type="EMBL" id="GGP34031.1"/>
    </source>
</evidence>
<dbReference type="RefSeq" id="WP_189220987.1">
    <property type="nucleotide sequence ID" value="NZ_BMRG01000001.1"/>
</dbReference>
<proteinExistence type="predicted"/>
<sequence>MPDVVGIRINDARRVWAGSGKRRQRVVTDWVPDADHLLRQAGQPVRFDLVLAAASGCELLEVSPSARCSTRSIRRASWPISFRPRLVGPPSPPRPPNPVERSSPAGPPRRIGRGSPPTCGTSSHASSR</sequence>
<feature type="compositionally biased region" description="Polar residues" evidence="1">
    <location>
        <begin position="118"/>
        <end position="128"/>
    </location>
</feature>
<feature type="compositionally biased region" description="Pro residues" evidence="1">
    <location>
        <begin position="87"/>
        <end position="98"/>
    </location>
</feature>
<keyword evidence="3" id="KW-1185">Reference proteome</keyword>
<reference evidence="2" key="2">
    <citation type="submission" date="2020-09" db="EMBL/GenBank/DDBJ databases">
        <authorList>
            <person name="Sun Q."/>
            <person name="Ohkuma M."/>
        </authorList>
    </citation>
    <scope>NUCLEOTIDE SEQUENCE</scope>
    <source>
        <strain evidence="2">JCM 3313</strain>
    </source>
</reference>